<feature type="region of interest" description="Disordered" evidence="1">
    <location>
        <begin position="155"/>
        <end position="221"/>
    </location>
</feature>
<dbReference type="STRING" id="686624.SAMN04488242_0175"/>
<evidence type="ECO:0000256" key="1">
    <source>
        <dbReference type="SAM" id="MobiDB-lite"/>
    </source>
</evidence>
<gene>
    <name evidence="2" type="ORF">SAMN04488242_0175</name>
</gene>
<feature type="region of interest" description="Disordered" evidence="1">
    <location>
        <begin position="51"/>
        <end position="72"/>
    </location>
</feature>
<evidence type="ECO:0000313" key="2">
    <source>
        <dbReference type="EMBL" id="SDL09732.1"/>
    </source>
</evidence>
<dbReference type="AlphaFoldDB" id="A0A1G9HA23"/>
<evidence type="ECO:0000313" key="3">
    <source>
        <dbReference type="Proteomes" id="UP000199475"/>
    </source>
</evidence>
<dbReference type="OrthoDB" id="3218417at2"/>
<reference evidence="2 3" key="1">
    <citation type="submission" date="2016-10" db="EMBL/GenBank/DDBJ databases">
        <authorList>
            <person name="de Groot N.N."/>
        </authorList>
    </citation>
    <scope>NUCLEOTIDE SEQUENCE [LARGE SCALE GENOMIC DNA]</scope>
    <source>
        <strain evidence="2 3">CGMCC 1.9159</strain>
    </source>
</reference>
<dbReference type="Gene3D" id="1.10.287.700">
    <property type="entry name" value="Helix hairpin bin"/>
    <property type="match status" value="1"/>
</dbReference>
<dbReference type="Proteomes" id="UP000199475">
    <property type="component" value="Unassembled WGS sequence"/>
</dbReference>
<name>A0A1G9HA23_9ACTN</name>
<feature type="compositionally biased region" description="Basic and acidic residues" evidence="1">
    <location>
        <begin position="170"/>
        <end position="206"/>
    </location>
</feature>
<organism evidence="2 3">
    <name type="scientific">Tessaracoccus oleiagri</name>
    <dbReference type="NCBI Taxonomy" id="686624"/>
    <lineage>
        <taxon>Bacteria</taxon>
        <taxon>Bacillati</taxon>
        <taxon>Actinomycetota</taxon>
        <taxon>Actinomycetes</taxon>
        <taxon>Propionibacteriales</taxon>
        <taxon>Propionibacteriaceae</taxon>
        <taxon>Tessaracoccus</taxon>
    </lineage>
</organism>
<keyword evidence="3" id="KW-1185">Reference proteome</keyword>
<dbReference type="Pfam" id="PF12277">
    <property type="entry name" value="DUF3618"/>
    <property type="match status" value="1"/>
</dbReference>
<dbReference type="RefSeq" id="WP_093248031.1">
    <property type="nucleotide sequence ID" value="NZ_FNGP01000001.1"/>
</dbReference>
<sequence length="221" mass="23471">MTNDPDEIRADIEYTRAELGRDVDALAEKVSPSKAVGRQTDRIRDRLGNMKESIMGSPDHDPYTGQQYSSGGTVHDARERVGEVAHQAGQAVQEAPAAVRRGTRGNPLAAGLIALGAGWLIASLIPASRAEQQAAEAVKERAKPVVEGAKSVAQEMGEHLKPEAQGAVDSVKETAREGVEHVKGEGQDKAHELKEESRQSAERVRGNDSPGGTTTGGTTTY</sequence>
<protein>
    <recommendedName>
        <fullName evidence="4">DUF3618 domain-containing protein</fullName>
    </recommendedName>
</protein>
<dbReference type="InterPro" id="IPR022062">
    <property type="entry name" value="DUF3618"/>
</dbReference>
<dbReference type="EMBL" id="FNGP01000001">
    <property type="protein sequence ID" value="SDL09732.1"/>
    <property type="molecule type" value="Genomic_DNA"/>
</dbReference>
<evidence type="ECO:0008006" key="4">
    <source>
        <dbReference type="Google" id="ProtNLM"/>
    </source>
</evidence>
<accession>A0A1G9HA23</accession>
<proteinExistence type="predicted"/>